<dbReference type="GeneID" id="64603229"/>
<organism evidence="4 5">
    <name type="scientific">Suillus plorans</name>
    <dbReference type="NCBI Taxonomy" id="116603"/>
    <lineage>
        <taxon>Eukaryota</taxon>
        <taxon>Fungi</taxon>
        <taxon>Dikarya</taxon>
        <taxon>Basidiomycota</taxon>
        <taxon>Agaricomycotina</taxon>
        <taxon>Agaricomycetes</taxon>
        <taxon>Agaricomycetidae</taxon>
        <taxon>Boletales</taxon>
        <taxon>Suillineae</taxon>
        <taxon>Suillaceae</taxon>
        <taxon>Suillus</taxon>
    </lineage>
</organism>
<keyword evidence="1" id="KW-0547">Nucleotide-binding</keyword>
<dbReference type="GO" id="GO:0005829">
    <property type="term" value="C:cytosol"/>
    <property type="evidence" value="ECO:0007669"/>
    <property type="project" value="TreeGrafter"/>
</dbReference>
<keyword evidence="5" id="KW-1185">Reference proteome</keyword>
<dbReference type="Gene3D" id="2.40.30.10">
    <property type="entry name" value="Translation factors"/>
    <property type="match status" value="1"/>
</dbReference>
<keyword evidence="3" id="KW-0342">GTP-binding</keyword>
<evidence type="ECO:0000256" key="2">
    <source>
        <dbReference type="ARBA" id="ARBA00022917"/>
    </source>
</evidence>
<dbReference type="InterPro" id="IPR050543">
    <property type="entry name" value="eIF2G"/>
</dbReference>
<name>A0A9P7AD77_9AGAM</name>
<dbReference type="CDD" id="cd03688">
    <property type="entry name" value="eIF2_gamma_II"/>
    <property type="match status" value="1"/>
</dbReference>
<comment type="caution">
    <text evidence="4">The sequence shown here is derived from an EMBL/GenBank/DDBJ whole genome shotgun (WGS) entry which is preliminary data.</text>
</comment>
<dbReference type="GO" id="GO:0001731">
    <property type="term" value="P:formation of translation preinitiation complex"/>
    <property type="evidence" value="ECO:0007669"/>
    <property type="project" value="TreeGrafter"/>
</dbReference>
<evidence type="ECO:0000313" key="4">
    <source>
        <dbReference type="EMBL" id="KAG1787049.1"/>
    </source>
</evidence>
<dbReference type="SUPFAM" id="SSF50447">
    <property type="entry name" value="Translation proteins"/>
    <property type="match status" value="1"/>
</dbReference>
<proteinExistence type="predicted"/>
<gene>
    <name evidence="4" type="ORF">HD556DRAFT_1530655</name>
</gene>
<protein>
    <submittedName>
        <fullName evidence="4">Translation protein</fullName>
    </submittedName>
</protein>
<evidence type="ECO:0000256" key="3">
    <source>
        <dbReference type="ARBA" id="ARBA00023134"/>
    </source>
</evidence>
<dbReference type="Proteomes" id="UP000719766">
    <property type="component" value="Unassembled WGS sequence"/>
</dbReference>
<dbReference type="PANTHER" id="PTHR42854:SF3">
    <property type="entry name" value="EUKARYOTIC TRANSLATION INITIATION FACTOR 2 SUBUNIT 3-RELATED"/>
    <property type="match status" value="1"/>
</dbReference>
<dbReference type="EMBL" id="JABBWE010000084">
    <property type="protein sequence ID" value="KAG1787049.1"/>
    <property type="molecule type" value="Genomic_DNA"/>
</dbReference>
<dbReference type="PANTHER" id="PTHR42854">
    <property type="entry name" value="EUKARYOTIC TRANSLATION INITIATION FACTOR 2 SUBUNIT 3 FAMILY MEMBER"/>
    <property type="match status" value="1"/>
</dbReference>
<accession>A0A9P7AD77</accession>
<sequence length="186" mass="20811">MKLESINIFQDMVALIKLLSTKHQSMHSSRSSPAARRSQPKYNIRAVNKYNVKRIPIPVRDFVSDPRLIVIHSFDAIKPGAEVDELKSGVPSGSVFTDVLLARQEVQIRPVKNTQGRIRCKTIFSRIVSLHAENNHLQFQLIGIGTKIEPALCRADRLVGQVLGAIEKLSRVYTGEHPGFGYAIPF</sequence>
<dbReference type="GO" id="GO:0005525">
    <property type="term" value="F:GTP binding"/>
    <property type="evidence" value="ECO:0007669"/>
    <property type="project" value="UniProtKB-KW"/>
</dbReference>
<dbReference type="OrthoDB" id="2691356at2759"/>
<reference evidence="4" key="1">
    <citation type="journal article" date="2020" name="New Phytol.">
        <title>Comparative genomics reveals dynamic genome evolution in host specialist ectomycorrhizal fungi.</title>
        <authorList>
            <person name="Lofgren L.A."/>
            <person name="Nguyen N.H."/>
            <person name="Vilgalys R."/>
            <person name="Ruytinx J."/>
            <person name="Liao H.L."/>
            <person name="Branco S."/>
            <person name="Kuo A."/>
            <person name="LaButti K."/>
            <person name="Lipzen A."/>
            <person name="Andreopoulos W."/>
            <person name="Pangilinan J."/>
            <person name="Riley R."/>
            <person name="Hundley H."/>
            <person name="Na H."/>
            <person name="Barry K."/>
            <person name="Grigoriev I.V."/>
            <person name="Stajich J.E."/>
            <person name="Kennedy P.G."/>
        </authorList>
    </citation>
    <scope>NUCLEOTIDE SEQUENCE</scope>
    <source>
        <strain evidence="4">S12</strain>
    </source>
</reference>
<dbReference type="InterPro" id="IPR044127">
    <property type="entry name" value="eIF2g_dom_2"/>
</dbReference>
<dbReference type="GO" id="GO:0000049">
    <property type="term" value="F:tRNA binding"/>
    <property type="evidence" value="ECO:0007669"/>
    <property type="project" value="InterPro"/>
</dbReference>
<dbReference type="GO" id="GO:0005850">
    <property type="term" value="C:eukaryotic translation initiation factor 2 complex"/>
    <property type="evidence" value="ECO:0007669"/>
    <property type="project" value="TreeGrafter"/>
</dbReference>
<dbReference type="InterPro" id="IPR009000">
    <property type="entry name" value="Transl_B-barrel_sf"/>
</dbReference>
<evidence type="ECO:0000256" key="1">
    <source>
        <dbReference type="ARBA" id="ARBA00022741"/>
    </source>
</evidence>
<dbReference type="GO" id="GO:0003743">
    <property type="term" value="F:translation initiation factor activity"/>
    <property type="evidence" value="ECO:0007669"/>
    <property type="project" value="TreeGrafter"/>
</dbReference>
<evidence type="ECO:0000313" key="5">
    <source>
        <dbReference type="Proteomes" id="UP000719766"/>
    </source>
</evidence>
<dbReference type="RefSeq" id="XP_041154423.1">
    <property type="nucleotide sequence ID" value="XM_041309465.1"/>
</dbReference>
<keyword evidence="2" id="KW-0648">Protein biosynthesis</keyword>
<dbReference type="AlphaFoldDB" id="A0A9P7AD77"/>